<dbReference type="Proteomes" id="UP001236014">
    <property type="component" value="Chromosome"/>
</dbReference>
<protein>
    <submittedName>
        <fullName evidence="1">Uncharacterized protein</fullName>
    </submittedName>
</protein>
<proteinExistence type="predicted"/>
<gene>
    <name evidence="1" type="ORF">QRX50_00060</name>
</gene>
<dbReference type="EMBL" id="CP127294">
    <property type="protein sequence ID" value="WIX79249.1"/>
    <property type="molecule type" value="Genomic_DNA"/>
</dbReference>
<keyword evidence="2" id="KW-1185">Reference proteome</keyword>
<evidence type="ECO:0000313" key="1">
    <source>
        <dbReference type="EMBL" id="WIX79249.1"/>
    </source>
</evidence>
<reference evidence="1 2" key="1">
    <citation type="submission" date="2023-06" db="EMBL/GenBank/DDBJ databases">
        <authorList>
            <person name="Oyuntsetseg B."/>
            <person name="Kim S.B."/>
        </authorList>
    </citation>
    <scope>NUCLEOTIDE SEQUENCE [LARGE SCALE GENOMIC DNA]</scope>
    <source>
        <strain evidence="1 2">2-15</strain>
    </source>
</reference>
<dbReference type="AlphaFoldDB" id="A0A9Y2IGX2"/>
<name>A0A9Y2IGX2_9PSEU</name>
<evidence type="ECO:0000313" key="2">
    <source>
        <dbReference type="Proteomes" id="UP001236014"/>
    </source>
</evidence>
<organism evidence="1 2">
    <name type="scientific">Amycolatopsis carbonis</name>
    <dbReference type="NCBI Taxonomy" id="715471"/>
    <lineage>
        <taxon>Bacteria</taxon>
        <taxon>Bacillati</taxon>
        <taxon>Actinomycetota</taxon>
        <taxon>Actinomycetes</taxon>
        <taxon>Pseudonocardiales</taxon>
        <taxon>Pseudonocardiaceae</taxon>
        <taxon>Amycolatopsis</taxon>
    </lineage>
</organism>
<dbReference type="KEGG" id="acab:QRX50_00060"/>
<dbReference type="RefSeq" id="WP_285969938.1">
    <property type="nucleotide sequence ID" value="NZ_CP127294.1"/>
</dbReference>
<sequence>MRQSPSGASNTAPLTEGLEAAAALGRVVLDGELCAYQQDRLDFAALS</sequence>
<accession>A0A9Y2IGX2</accession>